<name>A0ABV9FLW4_9BACL</name>
<dbReference type="PANTHER" id="PTHR42713">
    <property type="entry name" value="HISTIDINE KINASE-RELATED"/>
    <property type="match status" value="1"/>
</dbReference>
<keyword evidence="5" id="KW-0805">Transcription regulation</keyword>
<dbReference type="PROSITE" id="PS50110">
    <property type="entry name" value="RESPONSE_REGULATORY"/>
    <property type="match status" value="1"/>
</dbReference>
<dbReference type="Proteomes" id="UP001596028">
    <property type="component" value="Unassembled WGS sequence"/>
</dbReference>
<dbReference type="InterPro" id="IPR009057">
    <property type="entry name" value="Homeodomain-like_sf"/>
</dbReference>
<organism evidence="11 12">
    <name type="scientific">Cohnella hongkongensis</name>
    <dbReference type="NCBI Taxonomy" id="178337"/>
    <lineage>
        <taxon>Bacteria</taxon>
        <taxon>Bacillati</taxon>
        <taxon>Bacillota</taxon>
        <taxon>Bacilli</taxon>
        <taxon>Bacillales</taxon>
        <taxon>Paenibacillaceae</taxon>
        <taxon>Cohnella</taxon>
    </lineage>
</organism>
<evidence type="ECO:0000256" key="3">
    <source>
        <dbReference type="ARBA" id="ARBA00022553"/>
    </source>
</evidence>
<dbReference type="InterPro" id="IPR018060">
    <property type="entry name" value="HTH_AraC"/>
</dbReference>
<dbReference type="SUPFAM" id="SSF46689">
    <property type="entry name" value="Homeodomain-like"/>
    <property type="match status" value="2"/>
</dbReference>
<feature type="domain" description="HTH araC/xylS-type" evidence="9">
    <location>
        <begin position="421"/>
        <end position="519"/>
    </location>
</feature>
<evidence type="ECO:0000259" key="10">
    <source>
        <dbReference type="PROSITE" id="PS50110"/>
    </source>
</evidence>
<dbReference type="SUPFAM" id="SSF52172">
    <property type="entry name" value="CheY-like"/>
    <property type="match status" value="1"/>
</dbReference>
<comment type="subcellular location">
    <subcellularLocation>
        <location evidence="1">Cytoplasm</location>
    </subcellularLocation>
</comment>
<keyword evidence="6" id="KW-0238">DNA-binding</keyword>
<dbReference type="CDD" id="cd17536">
    <property type="entry name" value="REC_YesN-like"/>
    <property type="match status" value="1"/>
</dbReference>
<proteinExistence type="predicted"/>
<keyword evidence="2" id="KW-0963">Cytoplasm</keyword>
<feature type="modified residue" description="4-aspartylphosphate" evidence="8">
    <location>
        <position position="55"/>
    </location>
</feature>
<protein>
    <submittedName>
        <fullName evidence="11">Response regulator</fullName>
    </submittedName>
</protein>
<evidence type="ECO:0000256" key="8">
    <source>
        <dbReference type="PROSITE-ProRule" id="PRU00169"/>
    </source>
</evidence>
<dbReference type="InterPro" id="IPR020449">
    <property type="entry name" value="Tscrpt_reg_AraC-type_HTH"/>
</dbReference>
<dbReference type="Pfam" id="PF12833">
    <property type="entry name" value="HTH_18"/>
    <property type="match status" value="1"/>
</dbReference>
<evidence type="ECO:0000313" key="11">
    <source>
        <dbReference type="EMBL" id="MFC4601835.1"/>
    </source>
</evidence>
<evidence type="ECO:0000256" key="6">
    <source>
        <dbReference type="ARBA" id="ARBA00023125"/>
    </source>
</evidence>
<sequence>MHSVLIVDDDAMIIKGLEQFVDWQDMGFRIVGTARDGEEGIEAIRTLKPEVVLTDIKMPYKDGLDMIEDCLRDGMTPHFVVLTGFNEFEYARRALKSRVSDYLLKPVEEKELVSVLGGIRAHIESLEKNEADWNTLRSAATESFSLVRGKLIRDLVSGAVSPSSIGEDKLAYYDLGLTDACYQVALLQGEGPLPDEDKLTELLAEVCKRKGIRLYMACEEGAATLLFGGGQDLERRVGECLDESMGNIKERLGAAPTIGVSEAGVLSGLPELSRQAEFALRHKLFQGVGAVIAFHTLPRESAGRLPDPEEQARRLLAAVSENDEAAMLGELDEFFEEIRRAGLAPQDVYRVCAELLYEVRKALGEIGIARGKLEEEGALSPDGMRRHDTLAGRRGWFGETFQRVRAHFDRSFEPAGGGQIDSILLYMNTRYAEPIDLDVISRTFFIDPSYFCKVFKKRTGETYLHYLTRIRIDKACRLLGNPSNKVYEIASRVGYEDQRYFSQVFRKHTGMTPSEYQRSRTKN</sequence>
<feature type="domain" description="Response regulatory" evidence="10">
    <location>
        <begin position="3"/>
        <end position="120"/>
    </location>
</feature>
<keyword evidence="7" id="KW-0804">Transcription</keyword>
<dbReference type="EMBL" id="JBHSEP010000031">
    <property type="protein sequence ID" value="MFC4601835.1"/>
    <property type="molecule type" value="Genomic_DNA"/>
</dbReference>
<comment type="caution">
    <text evidence="11">The sequence shown here is derived from an EMBL/GenBank/DDBJ whole genome shotgun (WGS) entry which is preliminary data.</text>
</comment>
<evidence type="ECO:0000256" key="5">
    <source>
        <dbReference type="ARBA" id="ARBA00023015"/>
    </source>
</evidence>
<dbReference type="InterPro" id="IPR018062">
    <property type="entry name" value="HTH_AraC-typ_CS"/>
</dbReference>
<evidence type="ECO:0000256" key="7">
    <source>
        <dbReference type="ARBA" id="ARBA00023163"/>
    </source>
</evidence>
<evidence type="ECO:0000256" key="4">
    <source>
        <dbReference type="ARBA" id="ARBA00023012"/>
    </source>
</evidence>
<dbReference type="PANTHER" id="PTHR42713:SF3">
    <property type="entry name" value="TRANSCRIPTIONAL REGULATORY PROTEIN HPTR"/>
    <property type="match status" value="1"/>
</dbReference>
<dbReference type="Pfam" id="PF00072">
    <property type="entry name" value="Response_reg"/>
    <property type="match status" value="1"/>
</dbReference>
<reference evidence="12" key="1">
    <citation type="journal article" date="2019" name="Int. J. Syst. Evol. Microbiol.">
        <title>The Global Catalogue of Microorganisms (GCM) 10K type strain sequencing project: providing services to taxonomists for standard genome sequencing and annotation.</title>
        <authorList>
            <consortium name="The Broad Institute Genomics Platform"/>
            <consortium name="The Broad Institute Genome Sequencing Center for Infectious Disease"/>
            <person name="Wu L."/>
            <person name="Ma J."/>
        </authorList>
    </citation>
    <scope>NUCLEOTIDE SEQUENCE [LARGE SCALE GENOMIC DNA]</scope>
    <source>
        <strain evidence="12">CCUG 49571</strain>
    </source>
</reference>
<dbReference type="PRINTS" id="PR00032">
    <property type="entry name" value="HTHARAC"/>
</dbReference>
<dbReference type="SMART" id="SM00448">
    <property type="entry name" value="REC"/>
    <property type="match status" value="1"/>
</dbReference>
<evidence type="ECO:0000256" key="2">
    <source>
        <dbReference type="ARBA" id="ARBA00022490"/>
    </source>
</evidence>
<evidence type="ECO:0000256" key="1">
    <source>
        <dbReference type="ARBA" id="ARBA00004496"/>
    </source>
</evidence>
<evidence type="ECO:0000259" key="9">
    <source>
        <dbReference type="PROSITE" id="PS01124"/>
    </source>
</evidence>
<gene>
    <name evidence="11" type="ORF">ACFO3S_26600</name>
</gene>
<keyword evidence="4" id="KW-0902">Two-component regulatory system</keyword>
<dbReference type="Gene3D" id="1.10.10.60">
    <property type="entry name" value="Homeodomain-like"/>
    <property type="match status" value="2"/>
</dbReference>
<dbReference type="PROSITE" id="PS01124">
    <property type="entry name" value="HTH_ARAC_FAMILY_2"/>
    <property type="match status" value="1"/>
</dbReference>
<evidence type="ECO:0000313" key="12">
    <source>
        <dbReference type="Proteomes" id="UP001596028"/>
    </source>
</evidence>
<keyword evidence="3 8" id="KW-0597">Phosphoprotein</keyword>
<dbReference type="RefSeq" id="WP_378102448.1">
    <property type="nucleotide sequence ID" value="NZ_JBHSEP010000031.1"/>
</dbReference>
<dbReference type="InterPro" id="IPR011006">
    <property type="entry name" value="CheY-like_superfamily"/>
</dbReference>
<dbReference type="InterPro" id="IPR001789">
    <property type="entry name" value="Sig_transdc_resp-reg_receiver"/>
</dbReference>
<accession>A0ABV9FLW4</accession>
<dbReference type="Gene3D" id="3.40.50.2300">
    <property type="match status" value="1"/>
</dbReference>
<dbReference type="PROSITE" id="PS00041">
    <property type="entry name" value="HTH_ARAC_FAMILY_1"/>
    <property type="match status" value="1"/>
</dbReference>
<keyword evidence="12" id="KW-1185">Reference proteome</keyword>
<dbReference type="InterPro" id="IPR051552">
    <property type="entry name" value="HptR"/>
</dbReference>
<dbReference type="SMART" id="SM00342">
    <property type="entry name" value="HTH_ARAC"/>
    <property type="match status" value="1"/>
</dbReference>